<dbReference type="WBParaSite" id="Pan_g15470.t1">
    <property type="protein sequence ID" value="Pan_g15470.t1"/>
    <property type="gene ID" value="Pan_g15470"/>
</dbReference>
<accession>A0A7E4V1S3</accession>
<evidence type="ECO:0000313" key="3">
    <source>
        <dbReference type="WBParaSite" id="Pan_g15470.t1"/>
    </source>
</evidence>
<sequence>MTIKKHHCQVCDTDFDSDVCLKVHFQTEHICMYDGTQLMCPKSYCNKTWPNAEALRNHLISHYAQEILFTE</sequence>
<dbReference type="SMART" id="SM00355">
    <property type="entry name" value="ZnF_C2H2"/>
    <property type="match status" value="2"/>
</dbReference>
<evidence type="ECO:0000313" key="2">
    <source>
        <dbReference type="Proteomes" id="UP000492821"/>
    </source>
</evidence>
<dbReference type="InterPro" id="IPR013087">
    <property type="entry name" value="Znf_C2H2_type"/>
</dbReference>
<protein>
    <submittedName>
        <fullName evidence="3">C2H2-type domain-containing protein</fullName>
    </submittedName>
</protein>
<feature type="domain" description="C2H2-type" evidence="1">
    <location>
        <begin position="8"/>
        <end position="29"/>
    </location>
</feature>
<dbReference type="Gene3D" id="3.30.160.60">
    <property type="entry name" value="Classic Zinc Finger"/>
    <property type="match status" value="1"/>
</dbReference>
<dbReference type="PROSITE" id="PS00028">
    <property type="entry name" value="ZINC_FINGER_C2H2_1"/>
    <property type="match status" value="2"/>
</dbReference>
<reference evidence="2" key="1">
    <citation type="journal article" date="2013" name="Genetics">
        <title>The draft genome and transcriptome of Panagrellus redivivus are shaped by the harsh demands of a free-living lifestyle.</title>
        <authorList>
            <person name="Srinivasan J."/>
            <person name="Dillman A.R."/>
            <person name="Macchietto M.G."/>
            <person name="Heikkinen L."/>
            <person name="Lakso M."/>
            <person name="Fracchia K.M."/>
            <person name="Antoshechkin I."/>
            <person name="Mortazavi A."/>
            <person name="Wong G."/>
            <person name="Sternberg P.W."/>
        </authorList>
    </citation>
    <scope>NUCLEOTIDE SEQUENCE [LARGE SCALE GENOMIC DNA]</scope>
    <source>
        <strain evidence="2">MT8872</strain>
    </source>
</reference>
<name>A0A7E4V1S3_PANRE</name>
<organism evidence="2 3">
    <name type="scientific">Panagrellus redivivus</name>
    <name type="common">Microworm</name>
    <dbReference type="NCBI Taxonomy" id="6233"/>
    <lineage>
        <taxon>Eukaryota</taxon>
        <taxon>Metazoa</taxon>
        <taxon>Ecdysozoa</taxon>
        <taxon>Nematoda</taxon>
        <taxon>Chromadorea</taxon>
        <taxon>Rhabditida</taxon>
        <taxon>Tylenchina</taxon>
        <taxon>Panagrolaimomorpha</taxon>
        <taxon>Panagrolaimoidea</taxon>
        <taxon>Panagrolaimidae</taxon>
        <taxon>Panagrellus</taxon>
    </lineage>
</organism>
<keyword evidence="2" id="KW-1185">Reference proteome</keyword>
<dbReference type="Proteomes" id="UP000492821">
    <property type="component" value="Unassembled WGS sequence"/>
</dbReference>
<dbReference type="AlphaFoldDB" id="A0A7E4V1S3"/>
<feature type="domain" description="C2H2-type" evidence="1">
    <location>
        <begin position="40"/>
        <end position="62"/>
    </location>
</feature>
<evidence type="ECO:0000259" key="1">
    <source>
        <dbReference type="PROSITE" id="PS00028"/>
    </source>
</evidence>
<reference evidence="3" key="2">
    <citation type="submission" date="2020-10" db="UniProtKB">
        <authorList>
            <consortium name="WormBaseParasite"/>
        </authorList>
    </citation>
    <scope>IDENTIFICATION</scope>
</reference>
<proteinExistence type="predicted"/>